<dbReference type="EMBL" id="BDDD01011046">
    <property type="protein sequence ID" value="GAV92674.1"/>
    <property type="molecule type" value="Genomic_DNA"/>
</dbReference>
<organism evidence="4 5">
    <name type="scientific">Cephalotus follicularis</name>
    <name type="common">Albany pitcher plant</name>
    <dbReference type="NCBI Taxonomy" id="3775"/>
    <lineage>
        <taxon>Eukaryota</taxon>
        <taxon>Viridiplantae</taxon>
        <taxon>Streptophyta</taxon>
        <taxon>Embryophyta</taxon>
        <taxon>Tracheophyta</taxon>
        <taxon>Spermatophyta</taxon>
        <taxon>Magnoliopsida</taxon>
        <taxon>eudicotyledons</taxon>
        <taxon>Gunneridae</taxon>
        <taxon>Pentapetalae</taxon>
        <taxon>rosids</taxon>
        <taxon>fabids</taxon>
        <taxon>Oxalidales</taxon>
        <taxon>Cephalotaceae</taxon>
        <taxon>Cephalotus</taxon>
    </lineage>
</organism>
<feature type="domain" description="Endonuclease/exonuclease/phosphatase" evidence="2">
    <location>
        <begin position="366"/>
        <end position="546"/>
    </location>
</feature>
<dbReference type="InParanoid" id="A0A1Q3DJK6"/>
<dbReference type="GO" id="GO:0003824">
    <property type="term" value="F:catalytic activity"/>
    <property type="evidence" value="ECO:0007669"/>
    <property type="project" value="InterPro"/>
</dbReference>
<dbReference type="AlphaFoldDB" id="A0A1Q3DJK6"/>
<dbReference type="Gene3D" id="3.60.10.10">
    <property type="entry name" value="Endonuclease/exonuclease/phosphatase"/>
    <property type="match status" value="1"/>
</dbReference>
<keyword evidence="5" id="KW-1185">Reference proteome</keyword>
<proteinExistence type="predicted"/>
<feature type="non-terminal residue" evidence="4">
    <location>
        <position position="1"/>
    </location>
</feature>
<dbReference type="SUPFAM" id="SSF56219">
    <property type="entry name" value="DNase I-like"/>
    <property type="match status" value="1"/>
</dbReference>
<feature type="compositionally biased region" description="Basic residues" evidence="1">
    <location>
        <begin position="349"/>
        <end position="358"/>
    </location>
</feature>
<evidence type="ECO:0000313" key="4">
    <source>
        <dbReference type="EMBL" id="GAV92674.1"/>
    </source>
</evidence>
<evidence type="ECO:0000313" key="5">
    <source>
        <dbReference type="Proteomes" id="UP000187406"/>
    </source>
</evidence>
<sequence length="664" mass="73652">SLEFFEPLLVEGVPRAKPPPEVALIGAKDWAFSVVAFLVGKKLPSKNVKQILERKWGQVGSLSIHVAGNGVFLIRFENLQARDWVLDNGPWDVWGHHLAVRPWQKGMSLSLGECKSMPVWVKLRGVPLQFWNKLGLSYIASVLGKPLHMDASTMNRYALHFARVCVDMEATSPFPESITLEMEDGSTMSIEVEYPWRSAACSLCKVFDHSNRSCPRATRREWMPRPVVMARKKPEDAEGWITVNRRGSGEVVDRPSVTEEAHRAVRDVVEKAGTETTTLPASSSVVEEVPGLVSDGFEQVGTKPPNTPVKVVAGPLHNPQSMESGKATAVTVGGNASSPTKLLPGSSSGHKRKKKKGQSGHGGGGSRRGLNDPSKHCEVRHFISSNSISLVGFLESKVKIHNLDSVVRNICNKWHYTSNHSVSLSGRVVVAWNPSNLSFVPVLVSEQAIHGHAILSNNACIHVSFVYGQCNREARKTLWDELSHCAGANRNEPWVVLGDFNVTRFGSEHASSCTITKAMMDFNKAVVAAELEDLMSTGCVYTWSNRRMGNGAIAKKLHRALGNWQWFKTLGDTYAHFHPPGISDHSPISIQMRTLQQYRGRPFKFLNHWTSDDRFMHVVAQEWGKAFSGSPLIVLHKKLKSLKAQLRSFCKRPHSRLADLRARL</sequence>
<dbReference type="InterPro" id="IPR040256">
    <property type="entry name" value="At4g02000-like"/>
</dbReference>
<dbReference type="InterPro" id="IPR025558">
    <property type="entry name" value="DUF4283"/>
</dbReference>
<feature type="region of interest" description="Disordered" evidence="1">
    <location>
        <begin position="314"/>
        <end position="374"/>
    </location>
</feature>
<dbReference type="Proteomes" id="UP000187406">
    <property type="component" value="Unassembled WGS sequence"/>
</dbReference>
<feature type="non-terminal residue" evidence="4">
    <location>
        <position position="664"/>
    </location>
</feature>
<accession>A0A1Q3DJK6</accession>
<evidence type="ECO:0000259" key="3">
    <source>
        <dbReference type="Pfam" id="PF14111"/>
    </source>
</evidence>
<dbReference type="Pfam" id="PF14111">
    <property type="entry name" value="DUF4283"/>
    <property type="match status" value="1"/>
</dbReference>
<dbReference type="InterPro" id="IPR005135">
    <property type="entry name" value="Endo/exonuclease/phosphatase"/>
</dbReference>
<gene>
    <name evidence="4" type="ORF">CFOL_v3_36052</name>
</gene>
<dbReference type="Pfam" id="PF03372">
    <property type="entry name" value="Exo_endo_phos"/>
    <property type="match status" value="1"/>
</dbReference>
<reference evidence="5" key="1">
    <citation type="submission" date="2016-04" db="EMBL/GenBank/DDBJ databases">
        <title>Cephalotus genome sequencing.</title>
        <authorList>
            <person name="Fukushima K."/>
            <person name="Hasebe M."/>
            <person name="Fang X."/>
        </authorList>
    </citation>
    <scope>NUCLEOTIDE SEQUENCE [LARGE SCALE GENOMIC DNA]</scope>
    <source>
        <strain evidence="5">cv. St1</strain>
    </source>
</reference>
<dbReference type="InterPro" id="IPR036691">
    <property type="entry name" value="Endo/exonu/phosph_ase_sf"/>
</dbReference>
<name>A0A1Q3DJK6_CEPFO</name>
<evidence type="ECO:0000259" key="2">
    <source>
        <dbReference type="Pfam" id="PF03372"/>
    </source>
</evidence>
<comment type="caution">
    <text evidence="4">The sequence shown here is derived from an EMBL/GenBank/DDBJ whole genome shotgun (WGS) entry which is preliminary data.</text>
</comment>
<feature type="domain" description="DUF4283" evidence="3">
    <location>
        <begin position="27"/>
        <end position="107"/>
    </location>
</feature>
<dbReference type="PANTHER" id="PTHR31286">
    <property type="entry name" value="GLYCINE-RICH CELL WALL STRUCTURAL PROTEIN 1.8-LIKE"/>
    <property type="match status" value="1"/>
</dbReference>
<evidence type="ECO:0000256" key="1">
    <source>
        <dbReference type="SAM" id="MobiDB-lite"/>
    </source>
</evidence>
<protein>
    <submittedName>
        <fullName evidence="4">Exo_endo_phos domain-containing protein/DUF4283 domain-containing protein/zf-CCHC_4 domain-containing protein</fullName>
    </submittedName>
</protein>
<dbReference type="PANTHER" id="PTHR31286:SF165">
    <property type="entry name" value="DUF4283 DOMAIN-CONTAINING PROTEIN"/>
    <property type="match status" value="1"/>
</dbReference>